<keyword evidence="3" id="KW-1185">Reference proteome</keyword>
<comment type="caution">
    <text evidence="2">The sequence shown here is derived from an EMBL/GenBank/DDBJ whole genome shotgun (WGS) entry which is preliminary data.</text>
</comment>
<feature type="domain" description="Putative DNA-binding" evidence="1">
    <location>
        <begin position="18"/>
        <end position="109"/>
    </location>
</feature>
<dbReference type="InterPro" id="IPR044922">
    <property type="entry name" value="DUF2063_N_sf"/>
</dbReference>
<keyword evidence="2" id="KW-0238">DNA-binding</keyword>
<organism evidence="2 3">
    <name type="scientific">Sagittula salina</name>
    <dbReference type="NCBI Taxonomy" id="2820268"/>
    <lineage>
        <taxon>Bacteria</taxon>
        <taxon>Pseudomonadati</taxon>
        <taxon>Pseudomonadota</taxon>
        <taxon>Alphaproteobacteria</taxon>
        <taxon>Rhodobacterales</taxon>
        <taxon>Roseobacteraceae</taxon>
        <taxon>Sagittula</taxon>
    </lineage>
</organism>
<dbReference type="Gene3D" id="1.10.150.690">
    <property type="entry name" value="DUF2063"/>
    <property type="match status" value="1"/>
</dbReference>
<sequence>MTPPFVSKTSAPSFTSSFAPALSRPLMDPGGPAPDGLTDAQGRAAPRRLAVYRNNVVHGLKQALSAGFPACHALLGAENFDRLASVYAREHPPSDPRMPLYGARFSAFLVTRPDLAHMPWLPDVARLEYSLRLSYRAADSVPIQASCLQSLPPEALGRVRFTFASALRLLRSPWPLRQIHRHALNPSTPPPRPEAEDLLITRPALDPRIDLLSPGGAACLAALMRGQPLGSAIDAGAAYRGFELEPLLTLLLSAAAITGVAISGDRP</sequence>
<dbReference type="EMBL" id="JAGISH010000002">
    <property type="protein sequence ID" value="MBP0481703.1"/>
    <property type="molecule type" value="Genomic_DNA"/>
</dbReference>
<evidence type="ECO:0000313" key="3">
    <source>
        <dbReference type="Proteomes" id="UP000675940"/>
    </source>
</evidence>
<evidence type="ECO:0000259" key="1">
    <source>
        <dbReference type="Pfam" id="PF09836"/>
    </source>
</evidence>
<dbReference type="RefSeq" id="WP_209359572.1">
    <property type="nucleotide sequence ID" value="NZ_JAGISH010000002.1"/>
</dbReference>
<dbReference type="GO" id="GO:0003677">
    <property type="term" value="F:DNA binding"/>
    <property type="evidence" value="ECO:0007669"/>
    <property type="project" value="UniProtKB-KW"/>
</dbReference>
<evidence type="ECO:0000313" key="2">
    <source>
        <dbReference type="EMBL" id="MBP0481703.1"/>
    </source>
</evidence>
<reference evidence="2" key="1">
    <citation type="submission" date="2021-03" db="EMBL/GenBank/DDBJ databases">
        <title>Sagittula salina sp. nov. strain M10.9X isolated from the marine waste.</title>
        <authorList>
            <person name="Satari L."/>
            <person name="Molina-Menor E."/>
            <person name="Vidal-Verdu A."/>
            <person name="Pascual J."/>
            <person name="Pereto J."/>
            <person name="Porcar M."/>
        </authorList>
    </citation>
    <scope>NUCLEOTIDE SEQUENCE</scope>
    <source>
        <strain evidence="2">M10.9X</strain>
    </source>
</reference>
<proteinExistence type="predicted"/>
<dbReference type="InterPro" id="IPR018640">
    <property type="entry name" value="DUF2063"/>
</dbReference>
<dbReference type="AlphaFoldDB" id="A0A940MND2"/>
<dbReference type="Pfam" id="PF09836">
    <property type="entry name" value="DUF2063"/>
    <property type="match status" value="1"/>
</dbReference>
<protein>
    <submittedName>
        <fullName evidence="2">DNA-binding domain-containing protein</fullName>
    </submittedName>
</protein>
<dbReference type="Proteomes" id="UP000675940">
    <property type="component" value="Unassembled WGS sequence"/>
</dbReference>
<name>A0A940MND2_9RHOB</name>
<accession>A0A940MND2</accession>
<gene>
    <name evidence="2" type="ORF">J5474_04250</name>
</gene>